<feature type="domain" description="U2A'/phosphoprotein 32 family A C-terminal" evidence="3">
    <location>
        <begin position="498"/>
        <end position="516"/>
    </location>
</feature>
<dbReference type="InterPro" id="IPR003603">
    <property type="entry name" value="U2A'_phosphoprotein32A_C"/>
</dbReference>
<dbReference type="GO" id="GO:0071493">
    <property type="term" value="P:cellular response to UV-B"/>
    <property type="evidence" value="ECO:0007669"/>
    <property type="project" value="InterPro"/>
</dbReference>
<dbReference type="Pfam" id="PF20919">
    <property type="entry name" value="DHU1_N"/>
    <property type="match status" value="2"/>
</dbReference>
<dbReference type="Pfam" id="PF00400">
    <property type="entry name" value="WD40"/>
    <property type="match status" value="1"/>
</dbReference>
<reference evidence="4" key="1">
    <citation type="submission" date="2017-07" db="EMBL/GenBank/DDBJ databases">
        <title>Taro Niue Genome Assembly and Annotation.</title>
        <authorList>
            <person name="Atibalentja N."/>
            <person name="Keating K."/>
            <person name="Fields C.J."/>
        </authorList>
    </citation>
    <scope>NUCLEOTIDE SEQUENCE</scope>
    <source>
        <strain evidence="4">Niue_2</strain>
        <tissue evidence="4">Leaf</tissue>
    </source>
</reference>
<dbReference type="InterPro" id="IPR046377">
    <property type="entry name" value="DHU1"/>
</dbReference>
<protein>
    <recommendedName>
        <fullName evidence="3">U2A'/phosphoprotein 32 family A C-terminal domain-containing protein</fullName>
    </recommendedName>
</protein>
<dbReference type="InterPro" id="IPR036322">
    <property type="entry name" value="WD40_repeat_dom_sf"/>
</dbReference>
<evidence type="ECO:0000256" key="1">
    <source>
        <dbReference type="ARBA" id="ARBA00022737"/>
    </source>
</evidence>
<dbReference type="EMBL" id="NMUH01002240">
    <property type="protein sequence ID" value="MQL98790.1"/>
    <property type="molecule type" value="Genomic_DNA"/>
</dbReference>
<keyword evidence="1" id="KW-0677">Repeat</keyword>
<dbReference type="SMART" id="SM00320">
    <property type="entry name" value="WD40"/>
    <property type="match status" value="4"/>
</dbReference>
<comment type="caution">
    <text evidence="4">The sequence shown here is derived from an EMBL/GenBank/DDBJ whole genome shotgun (WGS) entry which is preliminary data.</text>
</comment>
<dbReference type="Proteomes" id="UP000652761">
    <property type="component" value="Unassembled WGS sequence"/>
</dbReference>
<dbReference type="PROSITE" id="PS50082">
    <property type="entry name" value="WD_REPEATS_2"/>
    <property type="match status" value="1"/>
</dbReference>
<dbReference type="InterPro" id="IPR001680">
    <property type="entry name" value="WD40_rpt"/>
</dbReference>
<dbReference type="AlphaFoldDB" id="A0A843VZ77"/>
<accession>A0A843VZ77</accession>
<dbReference type="SUPFAM" id="SSF50978">
    <property type="entry name" value="WD40 repeat-like"/>
    <property type="match status" value="1"/>
</dbReference>
<sequence>VKYLRFWIETVKVRAFKFERRGSHARLLVAVIQYDAFKRYLNSCRSQEVQPNASILSSLSKGRKKGNADLVHMQRFQSGKGRNHGRQMMDASPILNGAAVTQVSPHSDEASVVIFHVLIFSRIIKKEVFADECYKAKLKKSRGEFCNLEITLNRLIHSDFPLLIEALSATKLYGLDAVDVHLESCGVLPNGEDVLALLTAVNERLRSVNLSTFWKDILRCMPNLMCLSMCETRLTNIFMTSAALSKLPSLMELRFQNCLCCHDTRPCPTSSCTEASTLAHEEILNSHQNSYAHAEPSLTATENFLCQTMRQPHGEEILFSDDESFVSHEFTQGTTESSDESELDFSSYQQGRDVWLESSSPGPSELDRLTNLKITVNQPKDAFLSLGSPSTSMPFHHPFGEDVNSLGGDKGLKYEYNTSELDTVAGPMNVLSSSLLTVGELTVGESNQQFQYMSQSSARELLMKDEEGSPNCMLGTIGSSDHIHKKFISHHPSPICFEKNYREYMIASLPRLKVLDNVLISNMERDKSAIVFTQHYEYLPYNRRHKESVVSVLWKRELGTNLQSSYVRQHYPSRPSIHAISRSLAAAKVGSNPWPRAKAVSKFKSIVNEENKGFRPRQFEYHPSDPSLMVFGTLDGELVVINHESGKLVAYLPSAGALNSILGLCWLKKYPSKLIAGSDNGSLQLYDIHQMPTTITDRYCNINAVSFSFDDFEQLTSVHVNATDESFLASGFSKHVALYDISNGRRLQVFKDLHQEHINVVKFSNHSPSVFATASFDQEIKLWDLRQGMSRPCYTAFSSRGNVMVCFSHDDHYLLSSAVDNEVKQLLAVDGRLHMSFKISPTGSAHNYTRSYYMNGRDYVISGSCEENVVRLCCAQTGRRLRDIPLEDFHMSVLAAYLRPCSKSEILKVNLVESGNFIKEDPCVKGWEPLNGMGG</sequence>
<feature type="non-terminal residue" evidence="4">
    <location>
        <position position="935"/>
    </location>
</feature>
<feature type="repeat" description="WD" evidence="2">
    <location>
        <begin position="751"/>
        <end position="788"/>
    </location>
</feature>
<dbReference type="PROSITE" id="PS50294">
    <property type="entry name" value="WD_REPEATS_REGION"/>
    <property type="match status" value="1"/>
</dbReference>
<dbReference type="GO" id="GO:0080008">
    <property type="term" value="C:Cul4-RING E3 ubiquitin ligase complex"/>
    <property type="evidence" value="ECO:0007669"/>
    <property type="project" value="InterPro"/>
</dbReference>
<evidence type="ECO:0000256" key="2">
    <source>
        <dbReference type="PROSITE-ProRule" id="PRU00221"/>
    </source>
</evidence>
<dbReference type="InterPro" id="IPR048514">
    <property type="entry name" value="DHU1_N"/>
</dbReference>
<evidence type="ECO:0000313" key="4">
    <source>
        <dbReference type="EMBL" id="MQL98790.1"/>
    </source>
</evidence>
<dbReference type="OrthoDB" id="20669at2759"/>
<dbReference type="InterPro" id="IPR015943">
    <property type="entry name" value="WD40/YVTN_repeat-like_dom_sf"/>
</dbReference>
<organism evidence="4 5">
    <name type="scientific">Colocasia esculenta</name>
    <name type="common">Wild taro</name>
    <name type="synonym">Arum esculentum</name>
    <dbReference type="NCBI Taxonomy" id="4460"/>
    <lineage>
        <taxon>Eukaryota</taxon>
        <taxon>Viridiplantae</taxon>
        <taxon>Streptophyta</taxon>
        <taxon>Embryophyta</taxon>
        <taxon>Tracheophyta</taxon>
        <taxon>Spermatophyta</taxon>
        <taxon>Magnoliopsida</taxon>
        <taxon>Liliopsida</taxon>
        <taxon>Araceae</taxon>
        <taxon>Aroideae</taxon>
        <taxon>Colocasieae</taxon>
        <taxon>Colocasia</taxon>
    </lineage>
</organism>
<dbReference type="PANTHER" id="PTHR47201">
    <property type="entry name" value="BNAC09G30780D PROTEIN"/>
    <property type="match status" value="1"/>
</dbReference>
<dbReference type="Gene3D" id="2.130.10.10">
    <property type="entry name" value="YVTN repeat-like/Quinoprotein amine dehydrogenase"/>
    <property type="match status" value="1"/>
</dbReference>
<dbReference type="PANTHER" id="PTHR47201:SF1">
    <property type="entry name" value="PROTEIN DWD HYPERSENSITIVE TO UV-B 1"/>
    <property type="match status" value="1"/>
</dbReference>
<gene>
    <name evidence="4" type="ORF">Taro_031510</name>
</gene>
<evidence type="ECO:0000259" key="3">
    <source>
        <dbReference type="SMART" id="SM00446"/>
    </source>
</evidence>
<dbReference type="SMART" id="SM00446">
    <property type="entry name" value="LRRcap"/>
    <property type="match status" value="1"/>
</dbReference>
<evidence type="ECO:0000313" key="5">
    <source>
        <dbReference type="Proteomes" id="UP000652761"/>
    </source>
</evidence>
<name>A0A843VZ77_COLES</name>
<proteinExistence type="predicted"/>
<keyword evidence="2" id="KW-0853">WD repeat</keyword>
<keyword evidence="5" id="KW-1185">Reference proteome</keyword>